<feature type="region of interest" description="Disordered" evidence="1">
    <location>
        <begin position="1"/>
        <end position="20"/>
    </location>
</feature>
<gene>
    <name evidence="2" type="ORF">ACHAXA_008812</name>
</gene>
<feature type="region of interest" description="Disordered" evidence="1">
    <location>
        <begin position="124"/>
        <end position="170"/>
    </location>
</feature>
<name>A0ABD3RS43_9STRA</name>
<feature type="region of interest" description="Disordered" evidence="1">
    <location>
        <begin position="40"/>
        <end position="92"/>
    </location>
</feature>
<dbReference type="EMBL" id="JALLPB020000184">
    <property type="protein sequence ID" value="KAL3815762.1"/>
    <property type="molecule type" value="Genomic_DNA"/>
</dbReference>
<dbReference type="Proteomes" id="UP001530377">
    <property type="component" value="Unassembled WGS sequence"/>
</dbReference>
<keyword evidence="3" id="KW-1185">Reference proteome</keyword>
<evidence type="ECO:0000313" key="2">
    <source>
        <dbReference type="EMBL" id="KAL3815762.1"/>
    </source>
</evidence>
<sequence length="687" mass="74402">MNFSSHLQQSSSVSSGESLAESAAAKRVSAAAAMKFSANDAAPRFLTNERKRPPSSSSIIPKKRKLSPAVLPSLSKKTRSLSSTPSSLSPLVRSATAATAGTGGGYLFNTTNSARLIPRRTMASMHPIDSPKNPASKQSLRDGHGSGSIRIPRKDNCMPQQSHSREHHPLPVSQLGKQMGVTYVNGQSRRVDRIRAPLGKDAQALQKHTCTRLLAAANRRGVNDRGDGKGYRSLGKNYRNEDTITADSHMIKFRQGAARTDDNRGGGGGGATKLLIPPGAAHDENDKITMSNDRIAAPEPPAPDGANVVVTPPVAAIPPPGGVPSDDSVDDDNSRREPTSLLRPPSRRFLHPEEIDDSSKRTAMYPIGCPVWFNVRQSKSRSKCLVARTGIIKTSAFDACTRTIEYEVEGNERSASAVGGEIDFAVAENCNVARKTTTIAEGKIAYAVRCPVLVRMKNSNDYDSSNNGTSEMGGGIINVTPAIRGQRGGGWKFLYSILLSTDDGDGVLMEEDVPPERIRYRYSLGAPQHSIREPPFELSQYAARNTTQSLTPSVPLASPPGNFCGSNQFDPLLPAISNPIKSNATGQHRFGDPCTRSELFAQAQASIQTASEPNHQFHPDQHLRFERCNVPQEGSGKKAQQKFPTKLHIILSTQEYSHIISWMPHGKAWQIHNKEILIRVSLPNSLP</sequence>
<evidence type="ECO:0000313" key="3">
    <source>
        <dbReference type="Proteomes" id="UP001530377"/>
    </source>
</evidence>
<dbReference type="Gene3D" id="1.10.10.10">
    <property type="entry name" value="Winged helix-like DNA-binding domain superfamily/Winged helix DNA-binding domain"/>
    <property type="match status" value="1"/>
</dbReference>
<protein>
    <submittedName>
        <fullName evidence="2">Uncharacterized protein</fullName>
    </submittedName>
</protein>
<dbReference type="AlphaFoldDB" id="A0ABD3RS43"/>
<reference evidence="2 3" key="1">
    <citation type="submission" date="2024-10" db="EMBL/GenBank/DDBJ databases">
        <title>Updated reference genomes for cyclostephanoid diatoms.</title>
        <authorList>
            <person name="Roberts W.R."/>
            <person name="Alverson A.J."/>
        </authorList>
    </citation>
    <scope>NUCLEOTIDE SEQUENCE [LARGE SCALE GENOMIC DNA]</scope>
    <source>
        <strain evidence="2 3">AJA228-03</strain>
    </source>
</reference>
<proteinExistence type="predicted"/>
<comment type="caution">
    <text evidence="2">The sequence shown here is derived from an EMBL/GenBank/DDBJ whole genome shotgun (WGS) entry which is preliminary data.</text>
</comment>
<dbReference type="InterPro" id="IPR036388">
    <property type="entry name" value="WH-like_DNA-bd_sf"/>
</dbReference>
<feature type="region of interest" description="Disordered" evidence="1">
    <location>
        <begin position="294"/>
        <end position="347"/>
    </location>
</feature>
<feature type="compositionally biased region" description="Low complexity" evidence="1">
    <location>
        <begin position="305"/>
        <end position="314"/>
    </location>
</feature>
<feature type="compositionally biased region" description="Low complexity" evidence="1">
    <location>
        <begin position="71"/>
        <end position="92"/>
    </location>
</feature>
<organism evidence="2 3">
    <name type="scientific">Cyclostephanos tholiformis</name>
    <dbReference type="NCBI Taxonomy" id="382380"/>
    <lineage>
        <taxon>Eukaryota</taxon>
        <taxon>Sar</taxon>
        <taxon>Stramenopiles</taxon>
        <taxon>Ochrophyta</taxon>
        <taxon>Bacillariophyta</taxon>
        <taxon>Coscinodiscophyceae</taxon>
        <taxon>Thalassiosirophycidae</taxon>
        <taxon>Stephanodiscales</taxon>
        <taxon>Stephanodiscaceae</taxon>
        <taxon>Cyclostephanos</taxon>
    </lineage>
</organism>
<accession>A0ABD3RS43</accession>
<evidence type="ECO:0000256" key="1">
    <source>
        <dbReference type="SAM" id="MobiDB-lite"/>
    </source>
</evidence>
<feature type="region of interest" description="Disordered" evidence="1">
    <location>
        <begin position="258"/>
        <end position="281"/>
    </location>
</feature>